<reference evidence="3 4" key="1">
    <citation type="submission" date="2020-08" db="EMBL/GenBank/DDBJ databases">
        <title>Exploring microbial biodiversity for novel pathways involved in the catabolism of aromatic compounds derived from lignin.</title>
        <authorList>
            <person name="Elkins J."/>
        </authorList>
    </citation>
    <scope>NUCLEOTIDE SEQUENCE [LARGE SCALE GENOMIC DNA]</scope>
    <source>
        <strain evidence="3 4">B1D3A</strain>
    </source>
</reference>
<dbReference type="Pfam" id="PF09835">
    <property type="entry name" value="DUF2062"/>
    <property type="match status" value="1"/>
</dbReference>
<sequence>MKRWIMDRLPTREQLLANRWLQPMAHRLTHPLLWHFNRRSIARGVALGLLAGFLIPLGQTPAAAMLALTARANLIIAAFATLVTNPLTFPPIYFAAFKLGHRLLGEGRVADSGDWLGQSAQWIYNIVAPTALGLLLFGTVAAALGYQLVNLLWRWHVARRWRQRSLARQDDGPCLITGNP</sequence>
<feature type="transmembrane region" description="Helical" evidence="1">
    <location>
        <begin position="122"/>
        <end position="146"/>
    </location>
</feature>
<keyword evidence="1" id="KW-1133">Transmembrane helix</keyword>
<proteinExistence type="predicted"/>
<keyword evidence="4" id="KW-1185">Reference proteome</keyword>
<feature type="transmembrane region" description="Helical" evidence="1">
    <location>
        <begin position="45"/>
        <end position="68"/>
    </location>
</feature>
<evidence type="ECO:0000259" key="2">
    <source>
        <dbReference type="Pfam" id="PF09835"/>
    </source>
</evidence>
<dbReference type="InterPro" id="IPR018639">
    <property type="entry name" value="DUF2062"/>
</dbReference>
<accession>A0ABR6NKN3</accession>
<evidence type="ECO:0000313" key="4">
    <source>
        <dbReference type="Proteomes" id="UP001138540"/>
    </source>
</evidence>
<evidence type="ECO:0000313" key="3">
    <source>
        <dbReference type="EMBL" id="MBB5987681.1"/>
    </source>
</evidence>
<dbReference type="PANTHER" id="PTHR40547">
    <property type="entry name" value="SLL0298 PROTEIN"/>
    <property type="match status" value="1"/>
</dbReference>
<keyword evidence="1" id="KW-0472">Membrane</keyword>
<comment type="caution">
    <text evidence="3">The sequence shown here is derived from an EMBL/GenBank/DDBJ whole genome shotgun (WGS) entry which is preliminary data.</text>
</comment>
<name>A0ABR6NKN3_9SPHN</name>
<feature type="domain" description="DUF2062" evidence="2">
    <location>
        <begin position="22"/>
        <end position="162"/>
    </location>
</feature>
<keyword evidence="1" id="KW-0812">Transmembrane</keyword>
<evidence type="ECO:0000256" key="1">
    <source>
        <dbReference type="SAM" id="Phobius"/>
    </source>
</evidence>
<dbReference type="PANTHER" id="PTHR40547:SF1">
    <property type="entry name" value="SLL0298 PROTEIN"/>
    <property type="match status" value="1"/>
</dbReference>
<protein>
    <recommendedName>
        <fullName evidence="2">DUF2062 domain-containing protein</fullName>
    </recommendedName>
</protein>
<feature type="transmembrane region" description="Helical" evidence="1">
    <location>
        <begin position="74"/>
        <end position="96"/>
    </location>
</feature>
<dbReference type="Proteomes" id="UP001138540">
    <property type="component" value="Unassembled WGS sequence"/>
</dbReference>
<organism evidence="3 4">
    <name type="scientific">Sphingobium lignivorans</name>
    <dbReference type="NCBI Taxonomy" id="2735886"/>
    <lineage>
        <taxon>Bacteria</taxon>
        <taxon>Pseudomonadati</taxon>
        <taxon>Pseudomonadota</taxon>
        <taxon>Alphaproteobacteria</taxon>
        <taxon>Sphingomonadales</taxon>
        <taxon>Sphingomonadaceae</taxon>
        <taxon>Sphingobium</taxon>
    </lineage>
</organism>
<gene>
    <name evidence="3" type="ORF">HNP60_003655</name>
</gene>
<dbReference type="EMBL" id="JACHKA010000001">
    <property type="protein sequence ID" value="MBB5987681.1"/>
    <property type="molecule type" value="Genomic_DNA"/>
</dbReference>
<dbReference type="RefSeq" id="WP_260394968.1">
    <property type="nucleotide sequence ID" value="NZ_JACHKA010000001.1"/>
</dbReference>